<keyword evidence="7 13" id="KW-0812">Transmembrane</keyword>
<evidence type="ECO:0000313" key="15">
    <source>
        <dbReference type="Proteomes" id="UP000078200"/>
    </source>
</evidence>
<comment type="catalytic activity">
    <reaction evidence="12">
        <text>n isopentenyl diphosphate + (2E,6E)-farnesyl diphosphate = a di-trans,poly-cis-polyprenyl diphosphate + n diphosphate</text>
        <dbReference type="Rhea" id="RHEA:53008"/>
        <dbReference type="Rhea" id="RHEA-COMP:19494"/>
        <dbReference type="ChEBI" id="CHEBI:33019"/>
        <dbReference type="ChEBI" id="CHEBI:128769"/>
        <dbReference type="ChEBI" id="CHEBI:136960"/>
        <dbReference type="ChEBI" id="CHEBI:175763"/>
        <dbReference type="EC" id="2.5.1.87"/>
    </reaction>
</comment>
<dbReference type="Gene3D" id="3.40.1180.10">
    <property type="entry name" value="Decaprenyl diphosphate synthase-like"/>
    <property type="match status" value="1"/>
</dbReference>
<protein>
    <recommendedName>
        <fullName evidence="5">ditrans,polycis-polyprenyl diphosphate synthase [(2E,6E)-farnesyldiphosphate specific]</fullName>
        <ecNumber evidence="5">2.5.1.87</ecNumber>
    </recommendedName>
</protein>
<feature type="transmembrane region" description="Helical" evidence="13">
    <location>
        <begin position="12"/>
        <end position="38"/>
    </location>
</feature>
<accession>A0A1A9UTX0</accession>
<dbReference type="Proteomes" id="UP000078200">
    <property type="component" value="Unassembled WGS sequence"/>
</dbReference>
<keyword evidence="9" id="KW-0460">Magnesium</keyword>
<evidence type="ECO:0000256" key="3">
    <source>
        <dbReference type="ARBA" id="ARBA00004922"/>
    </source>
</evidence>
<evidence type="ECO:0000256" key="8">
    <source>
        <dbReference type="ARBA" id="ARBA00022824"/>
    </source>
</evidence>
<dbReference type="EnsemblMetazoa" id="GAUT015135-RA">
    <property type="protein sequence ID" value="GAUT015135-PA"/>
    <property type="gene ID" value="GAUT015135"/>
</dbReference>
<evidence type="ECO:0000256" key="5">
    <source>
        <dbReference type="ARBA" id="ARBA00012596"/>
    </source>
</evidence>
<name>A0A1A9UTX0_GLOAU</name>
<dbReference type="PANTHER" id="PTHR21528:SF0">
    <property type="entry name" value="DEHYDRODOLICHYL DIPHOSPHATE SYNTHASE COMPLEX SUBUNIT NUS1"/>
    <property type="match status" value="1"/>
</dbReference>
<evidence type="ECO:0000256" key="1">
    <source>
        <dbReference type="ARBA" id="ARBA00001946"/>
    </source>
</evidence>
<dbReference type="PANTHER" id="PTHR21528">
    <property type="entry name" value="DEHYDRODOLICHYL DIPHOSPHATE SYNTHASE COMPLEX SUBUNIT NUS1"/>
    <property type="match status" value="1"/>
</dbReference>
<dbReference type="GO" id="GO:0005789">
    <property type="term" value="C:endoplasmic reticulum membrane"/>
    <property type="evidence" value="ECO:0007669"/>
    <property type="project" value="UniProtKB-SubCell"/>
</dbReference>
<dbReference type="STRING" id="7395.A0A1A9UTX0"/>
<comment type="similarity">
    <text evidence="4">Belongs to the UPP synthase family.</text>
</comment>
<sequence>MLIRIYKFLWNFLNFIVTCYKLLVWLRLRLIAFALWSYDLCQTPSIKQHKDFVFLRACRSQLSKIPKHLNLIVGPEDQQVDEEVLTRIFSYALIMGIDCISFYDTRQYTTRIKNQPLTLKKIKCPKGVKSETLDKYKAVWQTDAPKLNGYENCAVNGSNGALYKDQLHNGSAAQHNTLKIHEIQPGDGRTLLAQICRDLYQQRHTSKIQNLLKERNLLAEHIGNILKHRLNDLSEPDLTIIFSDYMCTYGMLPWHTRFTEFHQLETGCRIDTQTFARILCKYSRCEQRWGK</sequence>
<comment type="cofactor">
    <cofactor evidence="1">
        <name>Mg(2+)</name>
        <dbReference type="ChEBI" id="CHEBI:18420"/>
    </cofactor>
</comment>
<proteinExistence type="inferred from homology"/>
<dbReference type="UniPathway" id="UPA00378"/>
<evidence type="ECO:0000256" key="7">
    <source>
        <dbReference type="ARBA" id="ARBA00022692"/>
    </source>
</evidence>
<evidence type="ECO:0000256" key="10">
    <source>
        <dbReference type="ARBA" id="ARBA00022989"/>
    </source>
</evidence>
<keyword evidence="6" id="KW-0808">Transferase</keyword>
<evidence type="ECO:0000256" key="9">
    <source>
        <dbReference type="ARBA" id="ARBA00022842"/>
    </source>
</evidence>
<evidence type="ECO:0000256" key="12">
    <source>
        <dbReference type="ARBA" id="ARBA00047353"/>
    </source>
</evidence>
<keyword evidence="11 13" id="KW-0472">Membrane</keyword>
<dbReference type="GO" id="GO:1904423">
    <property type="term" value="C:dehydrodolichyl diphosphate synthase complex"/>
    <property type="evidence" value="ECO:0007669"/>
    <property type="project" value="InterPro"/>
</dbReference>
<dbReference type="SUPFAM" id="SSF64005">
    <property type="entry name" value="Undecaprenyl diphosphate synthase"/>
    <property type="match status" value="1"/>
</dbReference>
<dbReference type="VEuPathDB" id="VectorBase:GAUT015135"/>
<dbReference type="EC" id="2.5.1.87" evidence="5"/>
<evidence type="ECO:0000313" key="14">
    <source>
        <dbReference type="EnsemblMetazoa" id="GAUT015135-PA"/>
    </source>
</evidence>
<keyword evidence="8" id="KW-0256">Endoplasmic reticulum</keyword>
<evidence type="ECO:0000256" key="4">
    <source>
        <dbReference type="ARBA" id="ARBA00005432"/>
    </source>
</evidence>
<dbReference type="AlphaFoldDB" id="A0A1A9UTX0"/>
<evidence type="ECO:0000256" key="11">
    <source>
        <dbReference type="ARBA" id="ARBA00023136"/>
    </source>
</evidence>
<keyword evidence="10 13" id="KW-1133">Transmembrane helix</keyword>
<organism evidence="14 15">
    <name type="scientific">Glossina austeni</name>
    <name type="common">Savannah tsetse fly</name>
    <dbReference type="NCBI Taxonomy" id="7395"/>
    <lineage>
        <taxon>Eukaryota</taxon>
        <taxon>Metazoa</taxon>
        <taxon>Ecdysozoa</taxon>
        <taxon>Arthropoda</taxon>
        <taxon>Hexapoda</taxon>
        <taxon>Insecta</taxon>
        <taxon>Pterygota</taxon>
        <taxon>Neoptera</taxon>
        <taxon>Endopterygota</taxon>
        <taxon>Diptera</taxon>
        <taxon>Brachycera</taxon>
        <taxon>Muscomorpha</taxon>
        <taxon>Hippoboscoidea</taxon>
        <taxon>Glossinidae</taxon>
        <taxon>Glossina</taxon>
    </lineage>
</organism>
<evidence type="ECO:0000256" key="6">
    <source>
        <dbReference type="ARBA" id="ARBA00022679"/>
    </source>
</evidence>
<comment type="pathway">
    <text evidence="3">Protein modification; protein glycosylation.</text>
</comment>
<keyword evidence="15" id="KW-1185">Reference proteome</keyword>
<evidence type="ECO:0000256" key="2">
    <source>
        <dbReference type="ARBA" id="ARBA00004586"/>
    </source>
</evidence>
<reference evidence="14" key="1">
    <citation type="submission" date="2020-05" db="UniProtKB">
        <authorList>
            <consortium name="EnsemblMetazoa"/>
        </authorList>
    </citation>
    <scope>IDENTIFICATION</scope>
    <source>
        <strain evidence="14">TTRI</strain>
    </source>
</reference>
<comment type="subcellular location">
    <subcellularLocation>
        <location evidence="2">Endoplasmic reticulum membrane</location>
    </subcellularLocation>
</comment>
<dbReference type="InterPro" id="IPR036424">
    <property type="entry name" value="UPP_synth-like_sf"/>
</dbReference>
<evidence type="ECO:0000256" key="13">
    <source>
        <dbReference type="SAM" id="Phobius"/>
    </source>
</evidence>
<dbReference type="GO" id="GO:0045547">
    <property type="term" value="F:ditrans,polycis-polyprenyl diphosphate synthase [(2E,6E)-farnesyl diphosphate specific] activity"/>
    <property type="evidence" value="ECO:0007669"/>
    <property type="project" value="UniProtKB-EC"/>
</dbReference>
<dbReference type="InterPro" id="IPR038887">
    <property type="entry name" value="Nus1/NgBR"/>
</dbReference>